<dbReference type="PANTHER" id="PTHR47763:SF1">
    <property type="entry name" value="DUF659 DOMAIN-CONTAINING PROTEIN"/>
    <property type="match status" value="1"/>
</dbReference>
<proteinExistence type="predicted"/>
<feature type="compositionally biased region" description="Basic and acidic residues" evidence="4">
    <location>
        <begin position="26"/>
        <end position="43"/>
    </location>
</feature>
<organism evidence="7 8">
    <name type="scientific">Paenibacillus terricola</name>
    <dbReference type="NCBI Taxonomy" id="2763503"/>
    <lineage>
        <taxon>Bacteria</taxon>
        <taxon>Bacillati</taxon>
        <taxon>Bacillota</taxon>
        <taxon>Bacilli</taxon>
        <taxon>Bacillales</taxon>
        <taxon>Paenibacillaceae</taxon>
        <taxon>Paenibacillus</taxon>
    </lineage>
</organism>
<dbReference type="CDD" id="cd00198">
    <property type="entry name" value="vWFA"/>
    <property type="match status" value="1"/>
</dbReference>
<dbReference type="RefSeq" id="WP_191204371.1">
    <property type="nucleotide sequence ID" value="NZ_JACXZA010000003.1"/>
</dbReference>
<dbReference type="InterPro" id="IPR056861">
    <property type="entry name" value="HMCN1-like_VWA"/>
</dbReference>
<gene>
    <name evidence="7" type="ORF">H8B09_15270</name>
</gene>
<evidence type="ECO:0000256" key="2">
    <source>
        <dbReference type="ARBA" id="ARBA00022525"/>
    </source>
</evidence>
<dbReference type="PROSITE" id="PS50234">
    <property type="entry name" value="VWFA"/>
    <property type="match status" value="1"/>
</dbReference>
<dbReference type="Proteomes" id="UP000609346">
    <property type="component" value="Unassembled WGS sequence"/>
</dbReference>
<evidence type="ECO:0000259" key="6">
    <source>
        <dbReference type="PROSITE" id="PS50234"/>
    </source>
</evidence>
<comment type="caution">
    <text evidence="7">The sequence shown here is derived from an EMBL/GenBank/DDBJ whole genome shotgun (WGS) entry which is preliminary data.</text>
</comment>
<accession>A0ABR8MVX7</accession>
<keyword evidence="2" id="KW-0964">Secreted</keyword>
<feature type="compositionally biased region" description="Polar residues" evidence="4">
    <location>
        <begin position="69"/>
        <end position="79"/>
    </location>
</feature>
<evidence type="ECO:0000256" key="4">
    <source>
        <dbReference type="SAM" id="MobiDB-lite"/>
    </source>
</evidence>
<evidence type="ECO:0000313" key="7">
    <source>
        <dbReference type="EMBL" id="MBD3920124.1"/>
    </source>
</evidence>
<feature type="compositionally biased region" description="Low complexity" evidence="4">
    <location>
        <begin position="44"/>
        <end position="68"/>
    </location>
</feature>
<dbReference type="EMBL" id="JACXZA010000003">
    <property type="protein sequence ID" value="MBD3920124.1"/>
    <property type="molecule type" value="Genomic_DNA"/>
</dbReference>
<feature type="domain" description="VWFA" evidence="6">
    <location>
        <begin position="230"/>
        <end position="431"/>
    </location>
</feature>
<reference evidence="7 8" key="1">
    <citation type="submission" date="2020-09" db="EMBL/GenBank/DDBJ databases">
        <title>Paenibacillus sp. strain PR3 16S rRNA gene Genome sequencing and assembly.</title>
        <authorList>
            <person name="Kim J."/>
        </authorList>
    </citation>
    <scope>NUCLEOTIDE SEQUENCE [LARGE SCALE GENOMIC DNA]</scope>
    <source>
        <strain evidence="7 8">PR3</strain>
    </source>
</reference>
<evidence type="ECO:0000256" key="5">
    <source>
        <dbReference type="SAM" id="SignalP"/>
    </source>
</evidence>
<dbReference type="Pfam" id="PF25106">
    <property type="entry name" value="VWA_4"/>
    <property type="match status" value="1"/>
</dbReference>
<keyword evidence="3 5" id="KW-0732">Signal</keyword>
<keyword evidence="8" id="KW-1185">Reference proteome</keyword>
<protein>
    <submittedName>
        <fullName evidence="7">VWA domain-containing protein</fullName>
    </submittedName>
</protein>
<name>A0ABR8MVX7_9BACL</name>
<dbReference type="InterPro" id="IPR036465">
    <property type="entry name" value="vWFA_dom_sf"/>
</dbReference>
<feature type="region of interest" description="Disordered" evidence="4">
    <location>
        <begin position="26"/>
        <end position="97"/>
    </location>
</feature>
<dbReference type="InterPro" id="IPR002035">
    <property type="entry name" value="VWF_A"/>
</dbReference>
<dbReference type="SUPFAM" id="SSF53300">
    <property type="entry name" value="vWA-like"/>
    <property type="match status" value="1"/>
</dbReference>
<dbReference type="Gene3D" id="3.40.50.410">
    <property type="entry name" value="von Willebrand factor, type A domain"/>
    <property type="match status" value="1"/>
</dbReference>
<dbReference type="PROSITE" id="PS51257">
    <property type="entry name" value="PROKAR_LIPOPROTEIN"/>
    <property type="match status" value="1"/>
</dbReference>
<dbReference type="PANTHER" id="PTHR47763">
    <property type="entry name" value="ALPHA-PROTEIN KINASE VWKA"/>
    <property type="match status" value="1"/>
</dbReference>
<sequence length="438" mass="47817">MMAIGKRLSIVLMLIAVLLLQACGSPDRDSKAASNESESKSSSKADSTSSADLAKPASESADASGDEAVTTTESSTVKPQENRGEGDSQNGEEAASAGTLTAGEWDDNVLWSHWKNLMASNEGERYRPYWQFYNWDRLEVKVTANGRPAVDAQVALTRSNGQDGWTARTNAAGVAYLFPILFEEQGGRVKYGLTVTAGQQKKQFENVDLQTGGVLEVKLDEAADVSSLVDLMLVVDTTGSMADELKFLETELKDVVRRVGDANKGQLSIRVSPNFYRDVHDDYTVRSFKFTEDIDKAVAQIAKQDAFGGGDTPEAVEQALEDAIEEHDWSKQALTRLLFLVLDAPPHHEKDIIKKMKTLTVEAAEKGIRIIPIASSGVDIPTEHLLRYMAVATGGTYIFLTDHSGVGNEHLKPAVGEYEVRALNDLMVDVINRYVQGQ</sequence>
<dbReference type="InterPro" id="IPR052969">
    <property type="entry name" value="Thr-specific_kinase-like"/>
</dbReference>
<evidence type="ECO:0000256" key="1">
    <source>
        <dbReference type="ARBA" id="ARBA00004613"/>
    </source>
</evidence>
<feature type="signal peptide" evidence="5">
    <location>
        <begin position="1"/>
        <end position="24"/>
    </location>
</feature>
<dbReference type="SMART" id="SM00327">
    <property type="entry name" value="VWA"/>
    <property type="match status" value="1"/>
</dbReference>
<feature type="chain" id="PRO_5046029575" evidence="5">
    <location>
        <begin position="25"/>
        <end position="438"/>
    </location>
</feature>
<evidence type="ECO:0000256" key="3">
    <source>
        <dbReference type="ARBA" id="ARBA00022729"/>
    </source>
</evidence>
<evidence type="ECO:0000313" key="8">
    <source>
        <dbReference type="Proteomes" id="UP000609346"/>
    </source>
</evidence>
<comment type="subcellular location">
    <subcellularLocation>
        <location evidence="1">Secreted</location>
    </subcellularLocation>
</comment>